<gene>
    <name evidence="2" type="ORF">ADS77_09140</name>
</gene>
<dbReference type="SUPFAM" id="SSF52499">
    <property type="entry name" value="Isochorismatase-like hydrolases"/>
    <property type="match status" value="1"/>
</dbReference>
<dbReference type="Gene3D" id="3.40.50.850">
    <property type="entry name" value="Isochorismatase-like"/>
    <property type="match status" value="1"/>
</dbReference>
<dbReference type="OrthoDB" id="9796958at2"/>
<dbReference type="STRING" id="187330.AMS58_10580"/>
<dbReference type="PANTHER" id="PTHR14119">
    <property type="entry name" value="HYDROLASE"/>
    <property type="match status" value="1"/>
</dbReference>
<dbReference type="InterPro" id="IPR000868">
    <property type="entry name" value="Isochorismatase-like_dom"/>
</dbReference>
<proteinExistence type="predicted"/>
<organism evidence="2 3">
    <name type="scientific">Pseudoalteromonas porphyrae</name>
    <dbReference type="NCBI Taxonomy" id="187330"/>
    <lineage>
        <taxon>Bacteria</taxon>
        <taxon>Pseudomonadati</taxon>
        <taxon>Pseudomonadota</taxon>
        <taxon>Gammaproteobacteria</taxon>
        <taxon>Alteromonadales</taxon>
        <taxon>Pseudoalteromonadaceae</taxon>
        <taxon>Pseudoalteromonas</taxon>
    </lineage>
</organism>
<dbReference type="Proteomes" id="UP000037848">
    <property type="component" value="Unassembled WGS sequence"/>
</dbReference>
<evidence type="ECO:0000313" key="3">
    <source>
        <dbReference type="Proteomes" id="UP000037848"/>
    </source>
</evidence>
<reference evidence="2 3" key="1">
    <citation type="submission" date="2015-08" db="EMBL/GenBank/DDBJ databases">
        <title>Draft Genome Sequence of Pseudoalteromonas porphyrae UCD-SED14.</title>
        <authorList>
            <person name="Coil D.A."/>
            <person name="Jospin G."/>
            <person name="Lee R.D."/>
            <person name="Eisen J.A."/>
        </authorList>
    </citation>
    <scope>NUCLEOTIDE SEQUENCE [LARGE SCALE GENOMIC DNA]</scope>
    <source>
        <strain evidence="2 3">UCD-SED14</strain>
    </source>
</reference>
<sequence length="184" mass="20732">MRHFYNVQASQSVLLVVDIQEKLRPAMLHYQTVVDVTSQLIQAAQLHSIPIVFTQQYKQGLGDTEQQLKALAPNGNYFDKSHFSACLEPNFIPLMKKYNRPQIIVVGMEAHVCVLQTCLDLIAHGFDIFILLDGVSSRNDLHRDLAVEQLRQAGAVISCAESVIFQWTEVAATPLFKKILKIVK</sequence>
<dbReference type="InterPro" id="IPR036380">
    <property type="entry name" value="Isochorismatase-like_sf"/>
</dbReference>
<name>A0A0N1EL31_9GAMM</name>
<comment type="caution">
    <text evidence="2">The sequence shown here is derived from an EMBL/GenBank/DDBJ whole genome shotgun (WGS) entry which is preliminary data.</text>
</comment>
<dbReference type="Pfam" id="PF00857">
    <property type="entry name" value="Isochorismatase"/>
    <property type="match status" value="1"/>
</dbReference>
<dbReference type="PATRIC" id="fig|187330.3.peg.3903"/>
<dbReference type="AlphaFoldDB" id="A0A0N1EL31"/>
<keyword evidence="3" id="KW-1185">Reference proteome</keyword>
<dbReference type="InterPro" id="IPR050993">
    <property type="entry name" value="Isochorismatase_domain"/>
</dbReference>
<protein>
    <submittedName>
        <fullName evidence="2">Isochorismatase</fullName>
    </submittedName>
</protein>
<dbReference type="PANTHER" id="PTHR14119:SF3">
    <property type="entry name" value="ISOCHORISMATASE DOMAIN-CONTAINING PROTEIN 2"/>
    <property type="match status" value="1"/>
</dbReference>
<dbReference type="RefSeq" id="WP_054454009.1">
    <property type="nucleotide sequence ID" value="NZ_LHPH01000008.1"/>
</dbReference>
<evidence type="ECO:0000259" key="1">
    <source>
        <dbReference type="Pfam" id="PF00857"/>
    </source>
</evidence>
<accession>A0A0N1EL31</accession>
<evidence type="ECO:0000313" key="2">
    <source>
        <dbReference type="EMBL" id="KPH63440.1"/>
    </source>
</evidence>
<dbReference type="EMBL" id="LHPH01000008">
    <property type="protein sequence ID" value="KPH63440.1"/>
    <property type="molecule type" value="Genomic_DNA"/>
</dbReference>
<feature type="domain" description="Isochorismatase-like" evidence="1">
    <location>
        <begin position="12"/>
        <end position="161"/>
    </location>
</feature>